<feature type="compositionally biased region" description="Polar residues" evidence="4">
    <location>
        <begin position="1113"/>
        <end position="1123"/>
    </location>
</feature>
<protein>
    <recommendedName>
        <fullName evidence="7">Myb-like domain-containing protein</fullName>
    </recommendedName>
</protein>
<feature type="compositionally biased region" description="Acidic residues" evidence="4">
    <location>
        <begin position="1664"/>
        <end position="1675"/>
    </location>
</feature>
<gene>
    <name evidence="5" type="ORF">KFL_002090020</name>
</gene>
<evidence type="ECO:0000256" key="1">
    <source>
        <dbReference type="ARBA" id="ARBA00023015"/>
    </source>
</evidence>
<evidence type="ECO:0000313" key="5">
    <source>
        <dbReference type="EMBL" id="GAQ84850.1"/>
    </source>
</evidence>
<feature type="compositionally biased region" description="Pro residues" evidence="4">
    <location>
        <begin position="77"/>
        <end position="97"/>
    </location>
</feature>
<feature type="compositionally biased region" description="Low complexity" evidence="4">
    <location>
        <begin position="839"/>
        <end position="850"/>
    </location>
</feature>
<dbReference type="GO" id="GO:0005634">
    <property type="term" value="C:nucleus"/>
    <property type="evidence" value="ECO:0000318"/>
    <property type="project" value="GO_Central"/>
</dbReference>
<feature type="compositionally biased region" description="Acidic residues" evidence="4">
    <location>
        <begin position="44"/>
        <end position="58"/>
    </location>
</feature>
<feature type="region of interest" description="Disordered" evidence="4">
    <location>
        <begin position="945"/>
        <end position="977"/>
    </location>
</feature>
<feature type="compositionally biased region" description="Low complexity" evidence="4">
    <location>
        <begin position="66"/>
        <end position="76"/>
    </location>
</feature>
<dbReference type="InterPro" id="IPR052435">
    <property type="entry name" value="YY1-Transcr_Regul"/>
</dbReference>
<feature type="compositionally biased region" description="Basic and acidic residues" evidence="4">
    <location>
        <begin position="1192"/>
        <end position="1213"/>
    </location>
</feature>
<dbReference type="SUPFAM" id="SSF46689">
    <property type="entry name" value="Homeodomain-like"/>
    <property type="match status" value="1"/>
</dbReference>
<feature type="compositionally biased region" description="Basic and acidic residues" evidence="4">
    <location>
        <begin position="208"/>
        <end position="217"/>
    </location>
</feature>
<feature type="compositionally biased region" description="Gly residues" evidence="4">
    <location>
        <begin position="1678"/>
        <end position="1694"/>
    </location>
</feature>
<feature type="compositionally biased region" description="Acidic residues" evidence="4">
    <location>
        <begin position="220"/>
        <end position="247"/>
    </location>
</feature>
<feature type="compositionally biased region" description="Low complexity" evidence="4">
    <location>
        <begin position="964"/>
        <end position="977"/>
    </location>
</feature>
<feature type="compositionally biased region" description="Basic residues" evidence="4">
    <location>
        <begin position="252"/>
        <end position="266"/>
    </location>
</feature>
<dbReference type="GO" id="GO:0003712">
    <property type="term" value="F:transcription coregulator activity"/>
    <property type="evidence" value="ECO:0000318"/>
    <property type="project" value="GO_Central"/>
</dbReference>
<dbReference type="GO" id="GO:0006355">
    <property type="term" value="P:regulation of DNA-templated transcription"/>
    <property type="evidence" value="ECO:0000318"/>
    <property type="project" value="GO_Central"/>
</dbReference>
<feature type="compositionally biased region" description="Pro residues" evidence="4">
    <location>
        <begin position="1310"/>
        <end position="1322"/>
    </location>
</feature>
<dbReference type="STRING" id="105231.A0A1Y1I1Q9"/>
<name>A0A1Y1I1Q9_KLENI</name>
<dbReference type="PANTHER" id="PTHR16088:SF3">
    <property type="entry name" value="GON-4-LIKE PROTEIN"/>
    <property type="match status" value="1"/>
</dbReference>
<dbReference type="EMBL" id="DF237158">
    <property type="protein sequence ID" value="GAQ84850.1"/>
    <property type="molecule type" value="Genomic_DNA"/>
</dbReference>
<evidence type="ECO:0000256" key="3">
    <source>
        <dbReference type="ARBA" id="ARBA00023242"/>
    </source>
</evidence>
<feature type="region of interest" description="Disordered" evidence="4">
    <location>
        <begin position="990"/>
        <end position="1618"/>
    </location>
</feature>
<feature type="compositionally biased region" description="Acidic residues" evidence="4">
    <location>
        <begin position="1567"/>
        <end position="1579"/>
    </location>
</feature>
<dbReference type="InterPro" id="IPR009057">
    <property type="entry name" value="Homeodomain-like_sf"/>
</dbReference>
<sequence>MGDEQGQAKDVATPVQAVLPREEPSDEDDDADDVDFNPLFLRESEEEESEEEEPEQDDVPAPPPQQALLDELGMPSAPSPSLLPFPQSPGGHPPVPVLGPFSPGQSAFHPFGAPLTFSPNKAHGPPDGTLDLPLSMQAPKEQGEGPAEEGKEPLDGPAKRTRAQVSLAELTWEELDTFLQDDEDDFFPGIDDDEEYARFLASISALDEQPKEQERVGAGEGDEDEDEDEDDHDFVAEEEPDEEEEDAQPLAGKRKLGRPRGSRRKKPPEAASRAAALRRPLAIKPASLEGRYQQVVCHMPTQDGRLRPVLMLKPVGAAPPPPPTVPRFTANQVGQLYCQLHEHVQLLVQLFCLTCLGPPSSRALAAQCKAFLENLVATRERVLAAKQIAFPARCFQPPCTRPSLHPHLLLDGQVTVAPWAPTVDGPVRSLLDVKPLHAVPDFLRDMDLVIAELDRKYPPEAGQGLPRALLKPLFPPNPNARPPQKPSETIRSILTNQHNPCPLPGAAWDPSLLGQPTEAGPQEAGPDRESAPGFHSVLLSEPQTEAVPARPPRSLFLEEGADAAAERPSTDTALVDGQAPKGSVLAPRGRRGVEGAIGEELLKAAKPTLVAMALVAPIVSDLVQDLFHPAFNPALFPREPAPTARLRVFSDAEDELLALGMQEFNSDWERIRQRFLPTKSVHQIVVRVKNRCSSNAPDNVVKQMRHSKTAPLSAQEKFFVDEGILHHGYDWLQLAAYVPRADPALLPKLYRQACGLKPKTWKASQIRNERRKKQRQRLATQRARQEAAAELRELATDGPLRPAEADRDSSGTESDTPPERGEAVPRPAVRGLFLAEAVAQAPPAQPEPAVFQHPPGAPAAPPPAAPTRPFWMTGLAAQQPPAKRSKGGPAPGRGQSLLPTNGAHRPLARPPLRPLATQALPFLAPRPMLQTPAAAVAHKPVHPSVPVPAPMAHPPAAGGPPLPTAHHNPSAPASNGPAARTVVIRPQARRATPVAAVPHDGPRPAGPSAGPPAKGAGTAVQRRPVPKSPVPTRTAARGGPTDRGQGPQQVPRPTAASTPLPQQTASGEEPPLSNAGPRPEAPASLPAPSASSGGRTAPTDSTRPPPPVGTVGIPQQTRPGSAQETRHSSPRAQIDTSKHAAGLERVAMPVAAPVGQAPPRATPAAPLAGAPASPKPWKTRQRQPKAVKAQQKAREAEERRRKQAARDAEKRSAQEGQRAAQEAAAAERGAANGSTAGGGQGPPSGQRPPGVTVHRLPGARGNGEPPAGAARVTHIATGHGNQGSRPATIIGAGGGQLGQSVPPIHTWAGPRPPPLMPLPPRGPAGLLHQVRPLGSLPQQPFPPVRGQGTEAAPVRAPVQPGPGASAHPLAGTDPLRWTAGNGSLGAAWSSEEARQRGAMLAMDRDELTDSDEEDTWQRNGLPHASTGAQAGGRLPVNTSTLQVQEVEEHVVTGRRQEYGGSEQDLRSSFEVAPGGRDAPGAGMPAVEMERDELTDSDDEDHVAERGTQGGSPEGGRRSRAAPVRDVEMERDELTDSDEDAAGSGGEEGGGEHEGHAAQDLIRGFLMEQDELTESDEEQGEEARGEGAVVATAGVDGRPSKATAGVSLGRNGSSHTPACWTSSLSPVQLGIAEGNSTAGNASVLRKVGALWGGALGERSLTFEKDELEDSDDDDEKGGEVGVGGRQGKGNCGPGSGAEALKRPGGSSPHSDGLST</sequence>
<feature type="region of interest" description="Disordered" evidence="4">
    <location>
        <begin position="1657"/>
        <end position="1714"/>
    </location>
</feature>
<dbReference type="OMA" id="AHEMTIP"/>
<dbReference type="PANTHER" id="PTHR16088">
    <property type="entry name" value="YY1 ASSOCIATED PROTEIN-RELATED"/>
    <property type="match status" value="1"/>
</dbReference>
<feature type="region of interest" description="Disordered" evidence="4">
    <location>
        <begin position="562"/>
        <end position="587"/>
    </location>
</feature>
<feature type="compositionally biased region" description="Pro residues" evidence="4">
    <location>
        <begin position="945"/>
        <end position="963"/>
    </location>
</feature>
<feature type="region of interest" description="Disordered" evidence="4">
    <location>
        <begin position="495"/>
        <end position="534"/>
    </location>
</feature>
<evidence type="ECO:0000256" key="4">
    <source>
        <dbReference type="SAM" id="MobiDB-lite"/>
    </source>
</evidence>
<reference evidence="5 6" key="1">
    <citation type="journal article" date="2014" name="Nat. Commun.">
        <title>Klebsormidium flaccidum genome reveals primary factors for plant terrestrial adaptation.</title>
        <authorList>
            <person name="Hori K."/>
            <person name="Maruyama F."/>
            <person name="Fujisawa T."/>
            <person name="Togashi T."/>
            <person name="Yamamoto N."/>
            <person name="Seo M."/>
            <person name="Sato S."/>
            <person name="Yamada T."/>
            <person name="Mori H."/>
            <person name="Tajima N."/>
            <person name="Moriyama T."/>
            <person name="Ikeuchi M."/>
            <person name="Watanabe M."/>
            <person name="Wada H."/>
            <person name="Kobayashi K."/>
            <person name="Saito M."/>
            <person name="Masuda T."/>
            <person name="Sasaki-Sekimoto Y."/>
            <person name="Mashiguchi K."/>
            <person name="Awai K."/>
            <person name="Shimojima M."/>
            <person name="Masuda S."/>
            <person name="Iwai M."/>
            <person name="Nobusawa T."/>
            <person name="Narise T."/>
            <person name="Kondo S."/>
            <person name="Saito H."/>
            <person name="Sato R."/>
            <person name="Murakawa M."/>
            <person name="Ihara Y."/>
            <person name="Oshima-Yamada Y."/>
            <person name="Ohtaka K."/>
            <person name="Satoh M."/>
            <person name="Sonobe K."/>
            <person name="Ishii M."/>
            <person name="Ohtani R."/>
            <person name="Kanamori-Sato M."/>
            <person name="Honoki R."/>
            <person name="Miyazaki D."/>
            <person name="Mochizuki H."/>
            <person name="Umetsu J."/>
            <person name="Higashi K."/>
            <person name="Shibata D."/>
            <person name="Kamiya Y."/>
            <person name="Sato N."/>
            <person name="Nakamura Y."/>
            <person name="Tabata S."/>
            <person name="Ida S."/>
            <person name="Kurokawa K."/>
            <person name="Ohta H."/>
        </authorList>
    </citation>
    <scope>NUCLEOTIDE SEQUENCE [LARGE SCALE GENOMIC DNA]</scope>
    <source>
        <strain evidence="5 6">NIES-2285</strain>
    </source>
</reference>
<feature type="compositionally biased region" description="Low complexity" evidence="4">
    <location>
        <begin position="269"/>
        <end position="278"/>
    </location>
</feature>
<feature type="compositionally biased region" description="Low complexity" evidence="4">
    <location>
        <begin position="1214"/>
        <end position="1234"/>
    </location>
</feature>
<dbReference type="OrthoDB" id="49309at2759"/>
<feature type="region of interest" description="Disordered" evidence="4">
    <location>
        <begin position="1"/>
        <end position="162"/>
    </location>
</feature>
<keyword evidence="6" id="KW-1185">Reference proteome</keyword>
<feature type="region of interest" description="Disordered" evidence="4">
    <location>
        <begin position="839"/>
        <end position="910"/>
    </location>
</feature>
<feature type="region of interest" description="Disordered" evidence="4">
    <location>
        <begin position="198"/>
        <end position="278"/>
    </location>
</feature>
<dbReference type="Proteomes" id="UP000054558">
    <property type="component" value="Unassembled WGS sequence"/>
</dbReference>
<feature type="compositionally biased region" description="Acidic residues" evidence="4">
    <location>
        <begin position="24"/>
        <end position="35"/>
    </location>
</feature>
<feature type="compositionally biased region" description="Polar residues" evidence="4">
    <location>
        <begin position="1055"/>
        <end position="1066"/>
    </location>
</feature>
<feature type="region of interest" description="Disordered" evidence="4">
    <location>
        <begin position="762"/>
        <end position="824"/>
    </location>
</feature>
<feature type="compositionally biased region" description="Low complexity" evidence="4">
    <location>
        <begin position="1585"/>
        <end position="1596"/>
    </location>
</feature>
<accession>A0A1Y1I1Q9</accession>
<feature type="compositionally biased region" description="Basic and acidic residues" evidence="4">
    <location>
        <begin position="1446"/>
        <end position="1467"/>
    </location>
</feature>
<feature type="compositionally biased region" description="Low complexity" evidence="4">
    <location>
        <begin position="1006"/>
        <end position="1019"/>
    </location>
</feature>
<feature type="compositionally biased region" description="Basic and acidic residues" evidence="4">
    <location>
        <begin position="148"/>
        <end position="158"/>
    </location>
</feature>
<feature type="compositionally biased region" description="Pro residues" evidence="4">
    <location>
        <begin position="855"/>
        <end position="866"/>
    </location>
</feature>
<feature type="compositionally biased region" description="Basic and acidic residues" evidence="4">
    <location>
        <begin position="1522"/>
        <end position="1533"/>
    </location>
</feature>
<organism evidence="5 6">
    <name type="scientific">Klebsormidium nitens</name>
    <name type="common">Green alga</name>
    <name type="synonym">Ulothrix nitens</name>
    <dbReference type="NCBI Taxonomy" id="105231"/>
    <lineage>
        <taxon>Eukaryota</taxon>
        <taxon>Viridiplantae</taxon>
        <taxon>Streptophyta</taxon>
        <taxon>Klebsormidiophyceae</taxon>
        <taxon>Klebsormidiales</taxon>
        <taxon>Klebsormidiaceae</taxon>
        <taxon>Klebsormidium</taxon>
    </lineage>
</organism>
<keyword evidence="1" id="KW-0805">Transcription regulation</keyword>
<proteinExistence type="predicted"/>
<keyword evidence="2" id="KW-0804">Transcription</keyword>
<keyword evidence="3" id="KW-0539">Nucleus</keyword>
<evidence type="ECO:0000256" key="2">
    <source>
        <dbReference type="ARBA" id="ARBA00023163"/>
    </source>
</evidence>
<feature type="compositionally biased region" description="Polar residues" evidence="4">
    <location>
        <begin position="1609"/>
        <end position="1618"/>
    </location>
</feature>
<evidence type="ECO:0008006" key="7">
    <source>
        <dbReference type="Google" id="ProtNLM"/>
    </source>
</evidence>
<feature type="compositionally biased region" description="Low complexity" evidence="4">
    <location>
        <begin position="1081"/>
        <end position="1092"/>
    </location>
</feature>
<feature type="compositionally biased region" description="Low complexity" evidence="4">
    <location>
        <begin position="1157"/>
        <end position="1176"/>
    </location>
</feature>
<evidence type="ECO:0000313" key="6">
    <source>
        <dbReference type="Proteomes" id="UP000054558"/>
    </source>
</evidence>
<feature type="compositionally biased region" description="Basic and acidic residues" evidence="4">
    <location>
        <begin position="783"/>
        <end position="795"/>
    </location>
</feature>